<evidence type="ECO:0000313" key="5">
    <source>
        <dbReference type="Proteomes" id="UP000182652"/>
    </source>
</evidence>
<keyword evidence="5" id="KW-1185">Reference proteome</keyword>
<accession>A0A1H4MYE7</accession>
<keyword evidence="1" id="KW-0328">Glycosyltransferase</keyword>
<sequence>MRKPHLLYISFAFPPSTASSVYRCTAVANAFAADGWDVTVLTLDPGTWSEISGIDEKLAASVDPRITVVPVSDGGAEEPARGNLRGYSRLRIEAPYLWKEALRRKSRKEFPEDFHGAWLGPAGEAARRVHRDKPVDLVMASASPYVSFAVARVLPGVPYVMDYRDAWAFNTISGAEDFGPASDRGRLEASYLRDAEQIWFVNDQIRDEYARRYPESEARMRVVANGFDPQPGHAKPQARATAEPRFGYLGTLQYVNMPLQEFLDGWSSAVGQGMAGEAVFRGKLSASGAAGAEILDIFGSGRYPGLRYDGPISKREVAGFYQEMDALLLLLSTGRYVTGGKTAEYLATGRPIVSVHDLGNAATDLLRDYPLWFPAKDLSADAIAEALRDCAREVASPDAARWDAAWEYGQQFLRSTILEPVIAELRSTAGVPAVAPAVVDGTDARTGTVETVATTEGREA</sequence>
<dbReference type="RefSeq" id="WP_066211047.1">
    <property type="nucleotide sequence ID" value="NZ_FNSN01000003.1"/>
</dbReference>
<proteinExistence type="predicted"/>
<evidence type="ECO:0000256" key="1">
    <source>
        <dbReference type="ARBA" id="ARBA00022676"/>
    </source>
</evidence>
<dbReference type="GO" id="GO:0016757">
    <property type="term" value="F:glycosyltransferase activity"/>
    <property type="evidence" value="ECO:0007669"/>
    <property type="project" value="UniProtKB-KW"/>
</dbReference>
<dbReference type="EMBL" id="FNSN01000003">
    <property type="protein sequence ID" value="SEB87847.1"/>
    <property type="molecule type" value="Genomic_DNA"/>
</dbReference>
<evidence type="ECO:0000313" key="4">
    <source>
        <dbReference type="EMBL" id="SEB87847.1"/>
    </source>
</evidence>
<dbReference type="AlphaFoldDB" id="A0A1H4MYE7"/>
<evidence type="ECO:0000256" key="2">
    <source>
        <dbReference type="ARBA" id="ARBA00022679"/>
    </source>
</evidence>
<dbReference type="STRING" id="156980.SAMN04489745_1489"/>
<feature type="domain" description="Glycosyltransferase subfamily 4-like N-terminal" evidence="3">
    <location>
        <begin position="24"/>
        <end position="226"/>
    </location>
</feature>
<dbReference type="Proteomes" id="UP000182652">
    <property type="component" value="Unassembled WGS sequence"/>
</dbReference>
<dbReference type="SUPFAM" id="SSF53756">
    <property type="entry name" value="UDP-Glycosyltransferase/glycogen phosphorylase"/>
    <property type="match status" value="1"/>
</dbReference>
<dbReference type="Gene3D" id="3.40.50.2000">
    <property type="entry name" value="Glycogen Phosphorylase B"/>
    <property type="match status" value="2"/>
</dbReference>
<evidence type="ECO:0000259" key="3">
    <source>
        <dbReference type="Pfam" id="PF13579"/>
    </source>
</evidence>
<dbReference type="Pfam" id="PF13579">
    <property type="entry name" value="Glyco_trans_4_4"/>
    <property type="match status" value="1"/>
</dbReference>
<reference evidence="4 5" key="1">
    <citation type="submission" date="2016-10" db="EMBL/GenBank/DDBJ databases">
        <authorList>
            <person name="de Groot N.N."/>
        </authorList>
    </citation>
    <scope>NUCLEOTIDE SEQUENCE [LARGE SCALE GENOMIC DNA]</scope>
    <source>
        <strain evidence="4 5">DSM 10495</strain>
    </source>
</reference>
<name>A0A1H4MYE7_9MICC</name>
<gene>
    <name evidence="4" type="ORF">SAMN04489745_1489</name>
</gene>
<protein>
    <submittedName>
        <fullName evidence="4">Glycosyltransferase involved in cell wall bisynthesis</fullName>
    </submittedName>
</protein>
<dbReference type="InterPro" id="IPR028098">
    <property type="entry name" value="Glyco_trans_4-like_N"/>
</dbReference>
<organism evidence="4 5">
    <name type="scientific">Arthrobacter woluwensis</name>
    <dbReference type="NCBI Taxonomy" id="156980"/>
    <lineage>
        <taxon>Bacteria</taxon>
        <taxon>Bacillati</taxon>
        <taxon>Actinomycetota</taxon>
        <taxon>Actinomycetes</taxon>
        <taxon>Micrococcales</taxon>
        <taxon>Micrococcaceae</taxon>
        <taxon>Arthrobacter</taxon>
    </lineage>
</organism>
<keyword evidence="2 4" id="KW-0808">Transferase</keyword>